<organism evidence="2 3">
    <name type="scientific">Thalassobacillus cyri</name>
    <dbReference type="NCBI Taxonomy" id="571932"/>
    <lineage>
        <taxon>Bacteria</taxon>
        <taxon>Bacillati</taxon>
        <taxon>Bacillota</taxon>
        <taxon>Bacilli</taxon>
        <taxon>Bacillales</taxon>
        <taxon>Bacillaceae</taxon>
        <taxon>Thalassobacillus</taxon>
    </lineage>
</organism>
<feature type="transmembrane region" description="Helical" evidence="1">
    <location>
        <begin position="85"/>
        <end position="106"/>
    </location>
</feature>
<dbReference type="InterPro" id="IPR017516">
    <property type="entry name" value="AbrB_dup"/>
</dbReference>
<keyword evidence="1" id="KW-1133">Transmembrane helix</keyword>
<feature type="transmembrane region" description="Helical" evidence="1">
    <location>
        <begin position="263"/>
        <end position="283"/>
    </location>
</feature>
<feature type="transmembrane region" description="Helical" evidence="1">
    <location>
        <begin position="185"/>
        <end position="201"/>
    </location>
</feature>
<accession>A0A1H4CUA8</accession>
<protein>
    <recommendedName>
        <fullName evidence="4">Membrane protein AbrB duplication</fullName>
    </recommendedName>
</protein>
<keyword evidence="1" id="KW-0812">Transmembrane</keyword>
<dbReference type="GO" id="GO:0016020">
    <property type="term" value="C:membrane"/>
    <property type="evidence" value="ECO:0007669"/>
    <property type="project" value="InterPro"/>
</dbReference>
<reference evidence="2 3" key="1">
    <citation type="submission" date="2016-10" db="EMBL/GenBank/DDBJ databases">
        <authorList>
            <person name="de Groot N.N."/>
        </authorList>
    </citation>
    <scope>NUCLEOTIDE SEQUENCE [LARGE SCALE GENOMIC DNA]</scope>
    <source>
        <strain evidence="2 3">CCM7597</strain>
    </source>
</reference>
<evidence type="ECO:0000313" key="3">
    <source>
        <dbReference type="Proteomes" id="UP000198584"/>
    </source>
</evidence>
<feature type="transmembrane region" description="Helical" evidence="1">
    <location>
        <begin position="141"/>
        <end position="165"/>
    </location>
</feature>
<dbReference type="OrthoDB" id="5460360at2"/>
<dbReference type="GO" id="GO:0010468">
    <property type="term" value="P:regulation of gene expression"/>
    <property type="evidence" value="ECO:0007669"/>
    <property type="project" value="InterPro"/>
</dbReference>
<name>A0A1H4CUA8_9BACI</name>
<dbReference type="Pfam" id="PF05145">
    <property type="entry name" value="AbrB"/>
    <property type="match status" value="1"/>
</dbReference>
<keyword evidence="3" id="KW-1185">Reference proteome</keyword>
<dbReference type="RefSeq" id="WP_093044751.1">
    <property type="nucleotide sequence ID" value="NZ_FNQR01000006.1"/>
</dbReference>
<feature type="transmembrane region" description="Helical" evidence="1">
    <location>
        <begin position="208"/>
        <end position="228"/>
    </location>
</feature>
<sequence>MNKFRFIKLSISYMIAVIGGAAFHLLHFPLPWILGPVTFLLLYKITTQQPTDASLKLRNISFGFLGIQIGGTFTANTFINVTPYLLPYTIFTLILIAISLLNAYFLSKVIEVDAKTSMLGSVPGGLSAMLALSESLKGNTVLVTIIQTIRLVTILFVIPFAATHFFVREAGQGVPVSTTAPPGEWYTLVIYIAAFVFGSLLQKRVPASLVIIPMLMTGISRAFGIPLLELPAMLFILAQLSLGVYLGNSVSITDLVKAGRYCLYYFILALLLIGMSFGFGVLLSEWTSMSLPTAILSIAPGGLIEMALTADEAGGDPSIVSSLQMIRLLMIVLILPFVLQCVLPKLDKEKLEAERS</sequence>
<evidence type="ECO:0008006" key="4">
    <source>
        <dbReference type="Google" id="ProtNLM"/>
    </source>
</evidence>
<dbReference type="AlphaFoldDB" id="A0A1H4CUA8"/>
<feature type="transmembrane region" description="Helical" evidence="1">
    <location>
        <begin position="325"/>
        <end position="343"/>
    </location>
</feature>
<feature type="transmembrane region" description="Helical" evidence="1">
    <location>
        <begin position="234"/>
        <end position="256"/>
    </location>
</feature>
<dbReference type="NCBIfam" id="TIGR03082">
    <property type="entry name" value="Gneg_AbrB_dup"/>
    <property type="match status" value="2"/>
</dbReference>
<dbReference type="PIRSF" id="PIRSF038991">
    <property type="entry name" value="Protein_AbrB"/>
    <property type="match status" value="1"/>
</dbReference>
<evidence type="ECO:0000256" key="1">
    <source>
        <dbReference type="SAM" id="Phobius"/>
    </source>
</evidence>
<dbReference type="InterPro" id="IPR007820">
    <property type="entry name" value="AbrB_fam"/>
</dbReference>
<dbReference type="PANTHER" id="PTHR38457">
    <property type="entry name" value="REGULATOR ABRB-RELATED"/>
    <property type="match status" value="1"/>
</dbReference>
<keyword evidence="1" id="KW-0472">Membrane</keyword>
<proteinExistence type="predicted"/>
<dbReference type="Proteomes" id="UP000198584">
    <property type="component" value="Unassembled WGS sequence"/>
</dbReference>
<dbReference type="EMBL" id="FNQR01000006">
    <property type="protein sequence ID" value="SEA64023.1"/>
    <property type="molecule type" value="Genomic_DNA"/>
</dbReference>
<evidence type="ECO:0000313" key="2">
    <source>
        <dbReference type="EMBL" id="SEA64023.1"/>
    </source>
</evidence>
<feature type="transmembrane region" description="Helical" evidence="1">
    <location>
        <begin position="7"/>
        <end position="24"/>
    </location>
</feature>
<dbReference type="STRING" id="571932.SAMN05421743_106200"/>
<dbReference type="PANTHER" id="PTHR38457:SF1">
    <property type="entry name" value="REGULATOR ABRB-RELATED"/>
    <property type="match status" value="1"/>
</dbReference>
<gene>
    <name evidence="2" type="ORF">SAMN05421743_106200</name>
</gene>